<sequence length="268" mass="29763">MPVCSVSYCHKSTSLRDVRPNGMPYKLCVGCREKWTSYAAKRAARLHAARKVKPERGRRVDGEEEGSDENENVEGDGDENEREDNEQDHNVDAKSDPELEPEPLQRSRSVQRSGSAGGSRSRLGSGPGSSTLIDSVINIDDSDDEYGPDVDAQVAALQERRRYLQQLVDAMMELKEIEEQLGIFRGTGARLQRQQSQQRRKRDTQGADDENKRTMKSSGREGASKSAGPSRKSAGASSKSANPIRTNVTQDDAQEEERPRKIQRLSMA</sequence>
<evidence type="ECO:0000313" key="1">
    <source>
        <dbReference type="EMBL" id="KAH7905286.1"/>
    </source>
</evidence>
<accession>A0ACB7ZVW0</accession>
<protein>
    <submittedName>
        <fullName evidence="1">Uncharacterized protein</fullName>
    </submittedName>
</protein>
<gene>
    <name evidence="1" type="ORF">BJ138DRAFT_793084</name>
</gene>
<name>A0ACB7ZVW0_9AGAM</name>
<dbReference type="EMBL" id="MU268227">
    <property type="protein sequence ID" value="KAH7905286.1"/>
    <property type="molecule type" value="Genomic_DNA"/>
</dbReference>
<keyword evidence="2" id="KW-1185">Reference proteome</keyword>
<reference evidence="1" key="1">
    <citation type="journal article" date="2021" name="New Phytol.">
        <title>Evolutionary innovations through gain and loss of genes in the ectomycorrhizal Boletales.</title>
        <authorList>
            <person name="Wu G."/>
            <person name="Miyauchi S."/>
            <person name="Morin E."/>
            <person name="Kuo A."/>
            <person name="Drula E."/>
            <person name="Varga T."/>
            <person name="Kohler A."/>
            <person name="Feng B."/>
            <person name="Cao Y."/>
            <person name="Lipzen A."/>
            <person name="Daum C."/>
            <person name="Hundley H."/>
            <person name="Pangilinan J."/>
            <person name="Johnson J."/>
            <person name="Barry K."/>
            <person name="LaButti K."/>
            <person name="Ng V."/>
            <person name="Ahrendt S."/>
            <person name="Min B."/>
            <person name="Choi I.G."/>
            <person name="Park H."/>
            <person name="Plett J.M."/>
            <person name="Magnuson J."/>
            <person name="Spatafora J.W."/>
            <person name="Nagy L.G."/>
            <person name="Henrissat B."/>
            <person name="Grigoriev I.V."/>
            <person name="Yang Z.L."/>
            <person name="Xu J."/>
            <person name="Martin F.M."/>
        </authorList>
    </citation>
    <scope>NUCLEOTIDE SEQUENCE</scope>
    <source>
        <strain evidence="1">ATCC 28755</strain>
    </source>
</reference>
<dbReference type="Proteomes" id="UP000790377">
    <property type="component" value="Unassembled WGS sequence"/>
</dbReference>
<evidence type="ECO:0000313" key="2">
    <source>
        <dbReference type="Proteomes" id="UP000790377"/>
    </source>
</evidence>
<organism evidence="1 2">
    <name type="scientific">Hygrophoropsis aurantiaca</name>
    <dbReference type="NCBI Taxonomy" id="72124"/>
    <lineage>
        <taxon>Eukaryota</taxon>
        <taxon>Fungi</taxon>
        <taxon>Dikarya</taxon>
        <taxon>Basidiomycota</taxon>
        <taxon>Agaricomycotina</taxon>
        <taxon>Agaricomycetes</taxon>
        <taxon>Agaricomycetidae</taxon>
        <taxon>Boletales</taxon>
        <taxon>Coniophorineae</taxon>
        <taxon>Hygrophoropsidaceae</taxon>
        <taxon>Hygrophoropsis</taxon>
    </lineage>
</organism>
<proteinExistence type="predicted"/>
<comment type="caution">
    <text evidence="1">The sequence shown here is derived from an EMBL/GenBank/DDBJ whole genome shotgun (WGS) entry which is preliminary data.</text>
</comment>